<dbReference type="Proteomes" id="UP000223749">
    <property type="component" value="Chromosome"/>
</dbReference>
<keyword evidence="2" id="KW-0479">Metal-binding</keyword>
<dbReference type="InterPro" id="IPR036249">
    <property type="entry name" value="Thioredoxin-like_sf"/>
</dbReference>
<comment type="similarity">
    <text evidence="1">Belongs to the SCO1/2 family.</text>
</comment>
<evidence type="ECO:0000256" key="2">
    <source>
        <dbReference type="PIRSR" id="PIRSR603782-1"/>
    </source>
</evidence>
<dbReference type="InterPro" id="IPR003782">
    <property type="entry name" value="SCO1/SenC"/>
</dbReference>
<evidence type="ECO:0000256" key="1">
    <source>
        <dbReference type="ARBA" id="ARBA00010996"/>
    </source>
</evidence>
<dbReference type="Gene3D" id="3.40.30.10">
    <property type="entry name" value="Glutaredoxin"/>
    <property type="match status" value="1"/>
</dbReference>
<keyword evidence="3" id="KW-0812">Transmembrane</keyword>
<evidence type="ECO:0000256" key="3">
    <source>
        <dbReference type="SAM" id="Phobius"/>
    </source>
</evidence>
<proteinExistence type="inferred from homology"/>
<dbReference type="Pfam" id="PF02630">
    <property type="entry name" value="SCO1-SenC"/>
    <property type="match status" value="1"/>
</dbReference>
<dbReference type="RefSeq" id="WP_099440525.1">
    <property type="nucleotide sequence ID" value="NZ_CP024091.1"/>
</dbReference>
<dbReference type="EMBL" id="CP024091">
    <property type="protein sequence ID" value="ATP58630.1"/>
    <property type="molecule type" value="Genomic_DNA"/>
</dbReference>
<evidence type="ECO:0000313" key="4">
    <source>
        <dbReference type="EMBL" id="ATP58630.1"/>
    </source>
</evidence>
<dbReference type="GO" id="GO:0046872">
    <property type="term" value="F:metal ion binding"/>
    <property type="evidence" value="ECO:0007669"/>
    <property type="project" value="UniProtKB-KW"/>
</dbReference>
<protein>
    <submittedName>
        <fullName evidence="4">Electron transporter</fullName>
    </submittedName>
</protein>
<feature type="binding site" evidence="2">
    <location>
        <position position="188"/>
    </location>
    <ligand>
        <name>Cu cation</name>
        <dbReference type="ChEBI" id="CHEBI:23378"/>
    </ligand>
</feature>
<dbReference type="AlphaFoldDB" id="A0A2D1UAI9"/>
<keyword evidence="2" id="KW-0186">Copper</keyword>
<feature type="transmembrane region" description="Helical" evidence="3">
    <location>
        <begin position="6"/>
        <end position="26"/>
    </location>
</feature>
<organism evidence="4 5">
    <name type="scientific">Pedobacter ginsengisoli</name>
    <dbReference type="NCBI Taxonomy" id="363852"/>
    <lineage>
        <taxon>Bacteria</taxon>
        <taxon>Pseudomonadati</taxon>
        <taxon>Bacteroidota</taxon>
        <taxon>Sphingobacteriia</taxon>
        <taxon>Sphingobacteriales</taxon>
        <taxon>Sphingobacteriaceae</taxon>
        <taxon>Pedobacter</taxon>
    </lineage>
</organism>
<dbReference type="SUPFAM" id="SSF52833">
    <property type="entry name" value="Thioredoxin-like"/>
    <property type="match status" value="1"/>
</dbReference>
<keyword evidence="3" id="KW-0472">Membrane</keyword>
<gene>
    <name evidence="4" type="ORF">CPT03_20255</name>
</gene>
<accession>A0A2D1UAI9</accession>
<dbReference type="OrthoDB" id="9811998at2"/>
<dbReference type="KEGG" id="pgs:CPT03_20255"/>
<keyword evidence="5" id="KW-1185">Reference proteome</keyword>
<keyword evidence="3" id="KW-1133">Transmembrane helix</keyword>
<reference evidence="4 5" key="1">
    <citation type="submission" date="2017-10" db="EMBL/GenBank/DDBJ databases">
        <title>Whole genome of Pedobacter ginsengisoli T01R-27 isolated from tomato rhizosphere.</title>
        <authorList>
            <person name="Weon H.-Y."/>
            <person name="Lee S.A."/>
            <person name="Sang M.K."/>
            <person name="Song J."/>
        </authorList>
    </citation>
    <scope>NUCLEOTIDE SEQUENCE [LARGE SCALE GENOMIC DNA]</scope>
    <source>
        <strain evidence="4 5">T01R-27</strain>
    </source>
</reference>
<sequence length="235" mass="26296">MKGTSIKKVLILVTILAVPGFLYYLLQEKGKNRYRPLPIFGHKEVASTFHSVRGKQIPDTIYHIVSDFKLINQNEDSVSWSKYGSNIVILNLFYTKGDANGGGAATKAMKGFNETYEHNKAVNFIGISIDPKTDKPEVLADYAKILSAKAGKWDLLTGDSVQLSGLIRNGLSLDAHQEKIGTENKFIHSNMLVLLDSHRRIRGYYEATSKEALLKLDDEIKVLLAEELRNSRDGR</sequence>
<evidence type="ECO:0000313" key="5">
    <source>
        <dbReference type="Proteomes" id="UP000223749"/>
    </source>
</evidence>
<name>A0A2D1UAI9_9SPHI</name>